<dbReference type="EMBL" id="CM042020">
    <property type="protein sequence ID" value="KAI3821201.1"/>
    <property type="molecule type" value="Genomic_DNA"/>
</dbReference>
<dbReference type="Proteomes" id="UP001056120">
    <property type="component" value="Linkage Group LG03"/>
</dbReference>
<reference evidence="2" key="1">
    <citation type="journal article" date="2022" name="Mol. Ecol. Resour.">
        <title>The genomes of chicory, endive, great burdock and yacon provide insights into Asteraceae palaeo-polyploidization history and plant inulin production.</title>
        <authorList>
            <person name="Fan W."/>
            <person name="Wang S."/>
            <person name="Wang H."/>
            <person name="Wang A."/>
            <person name="Jiang F."/>
            <person name="Liu H."/>
            <person name="Zhao H."/>
            <person name="Xu D."/>
            <person name="Zhang Y."/>
        </authorList>
    </citation>
    <scope>NUCLEOTIDE SEQUENCE [LARGE SCALE GENOMIC DNA]</scope>
    <source>
        <strain evidence="2">cv. Yunnan</strain>
    </source>
</reference>
<accession>A0ACB9JN98</accession>
<name>A0ACB9JN98_9ASTR</name>
<gene>
    <name evidence="1" type="ORF">L1987_08760</name>
</gene>
<organism evidence="1 2">
    <name type="scientific">Smallanthus sonchifolius</name>
    <dbReference type="NCBI Taxonomy" id="185202"/>
    <lineage>
        <taxon>Eukaryota</taxon>
        <taxon>Viridiplantae</taxon>
        <taxon>Streptophyta</taxon>
        <taxon>Embryophyta</taxon>
        <taxon>Tracheophyta</taxon>
        <taxon>Spermatophyta</taxon>
        <taxon>Magnoliopsida</taxon>
        <taxon>eudicotyledons</taxon>
        <taxon>Gunneridae</taxon>
        <taxon>Pentapetalae</taxon>
        <taxon>asterids</taxon>
        <taxon>campanulids</taxon>
        <taxon>Asterales</taxon>
        <taxon>Asteraceae</taxon>
        <taxon>Asteroideae</taxon>
        <taxon>Heliantheae alliance</taxon>
        <taxon>Millerieae</taxon>
        <taxon>Smallanthus</taxon>
    </lineage>
</organism>
<evidence type="ECO:0000313" key="1">
    <source>
        <dbReference type="EMBL" id="KAI3821201.1"/>
    </source>
</evidence>
<comment type="caution">
    <text evidence="1">The sequence shown here is derived from an EMBL/GenBank/DDBJ whole genome shotgun (WGS) entry which is preliminary data.</text>
</comment>
<keyword evidence="2" id="KW-1185">Reference proteome</keyword>
<proteinExistence type="predicted"/>
<sequence>MQCSSLASSAVENGEFEPQSADRCHIYRRKAIKVRVCWEKTTGNVHAMKNLKKSEMIRKAKLNMWSLGAIMFQMLVG</sequence>
<evidence type="ECO:0000313" key="2">
    <source>
        <dbReference type="Proteomes" id="UP001056120"/>
    </source>
</evidence>
<reference evidence="1 2" key="2">
    <citation type="journal article" date="2022" name="Mol. Ecol. Resour.">
        <title>The genomes of chicory, endive, great burdock and yacon provide insights into Asteraceae paleo-polyploidization history and plant inulin production.</title>
        <authorList>
            <person name="Fan W."/>
            <person name="Wang S."/>
            <person name="Wang H."/>
            <person name="Wang A."/>
            <person name="Jiang F."/>
            <person name="Liu H."/>
            <person name="Zhao H."/>
            <person name="Xu D."/>
            <person name="Zhang Y."/>
        </authorList>
    </citation>
    <scope>NUCLEOTIDE SEQUENCE [LARGE SCALE GENOMIC DNA]</scope>
    <source>
        <strain evidence="2">cv. Yunnan</strain>
        <tissue evidence="1">Leaves</tissue>
    </source>
</reference>
<protein>
    <submittedName>
        <fullName evidence="1">Uncharacterized protein</fullName>
    </submittedName>
</protein>